<dbReference type="InterPro" id="IPR043129">
    <property type="entry name" value="ATPase_NBD"/>
</dbReference>
<dbReference type="Proteomes" id="UP001183414">
    <property type="component" value="Unassembled WGS sequence"/>
</dbReference>
<gene>
    <name evidence="5" type="ORF">RM572_19660</name>
</gene>
<name>A0ABU2NWJ2_9ACTN</name>
<keyword evidence="4" id="KW-0067">ATP-binding</keyword>
<protein>
    <submittedName>
        <fullName evidence="5">Rod shape-determining protein</fullName>
    </submittedName>
</protein>
<dbReference type="EMBL" id="JAVREQ010000018">
    <property type="protein sequence ID" value="MDT0380976.1"/>
    <property type="molecule type" value="Genomic_DNA"/>
</dbReference>
<reference evidence="6" key="1">
    <citation type="submission" date="2023-07" db="EMBL/GenBank/DDBJ databases">
        <title>30 novel species of actinomycetes from the DSMZ collection.</title>
        <authorList>
            <person name="Nouioui I."/>
        </authorList>
    </citation>
    <scope>NUCLEOTIDE SEQUENCE [LARGE SCALE GENOMIC DNA]</scope>
    <source>
        <strain evidence="6">DSM 42041</strain>
    </source>
</reference>
<keyword evidence="2" id="KW-0963">Cytoplasm</keyword>
<comment type="caution">
    <text evidence="5">The sequence shown here is derived from an EMBL/GenBank/DDBJ whole genome shotgun (WGS) entry which is preliminary data.</text>
</comment>
<keyword evidence="6" id="KW-1185">Reference proteome</keyword>
<comment type="subcellular location">
    <subcellularLocation>
        <location evidence="1">Cytoplasm</location>
    </subcellularLocation>
</comment>
<evidence type="ECO:0000256" key="3">
    <source>
        <dbReference type="ARBA" id="ARBA00022741"/>
    </source>
</evidence>
<dbReference type="InterPro" id="IPR056546">
    <property type="entry name" value="MreB_MamK-like"/>
</dbReference>
<evidence type="ECO:0000256" key="1">
    <source>
        <dbReference type="ARBA" id="ARBA00004496"/>
    </source>
</evidence>
<dbReference type="SUPFAM" id="SSF53067">
    <property type="entry name" value="Actin-like ATPase domain"/>
    <property type="match status" value="1"/>
</dbReference>
<dbReference type="Pfam" id="PF06723">
    <property type="entry name" value="MreB_Mbl"/>
    <property type="match status" value="2"/>
</dbReference>
<evidence type="ECO:0000313" key="6">
    <source>
        <dbReference type="Proteomes" id="UP001183414"/>
    </source>
</evidence>
<dbReference type="Gene3D" id="3.30.420.40">
    <property type="match status" value="1"/>
</dbReference>
<organism evidence="5 6">
    <name type="scientific">Streptomyces hazeniae</name>
    <dbReference type="NCBI Taxonomy" id="3075538"/>
    <lineage>
        <taxon>Bacteria</taxon>
        <taxon>Bacillati</taxon>
        <taxon>Actinomycetota</taxon>
        <taxon>Actinomycetes</taxon>
        <taxon>Kitasatosporales</taxon>
        <taxon>Streptomycetaceae</taxon>
        <taxon>Streptomyces</taxon>
    </lineage>
</organism>
<dbReference type="PANTHER" id="PTHR42749">
    <property type="entry name" value="CELL SHAPE-DETERMINING PROTEIN MREB"/>
    <property type="match status" value="1"/>
</dbReference>
<accession>A0ABU2NWJ2</accession>
<evidence type="ECO:0000313" key="5">
    <source>
        <dbReference type="EMBL" id="MDT0380976.1"/>
    </source>
</evidence>
<dbReference type="PANTHER" id="PTHR42749:SF1">
    <property type="entry name" value="CELL SHAPE-DETERMINING PROTEIN MREB"/>
    <property type="match status" value="1"/>
</dbReference>
<evidence type="ECO:0000256" key="2">
    <source>
        <dbReference type="ARBA" id="ARBA00022490"/>
    </source>
</evidence>
<proteinExistence type="predicted"/>
<evidence type="ECO:0000256" key="4">
    <source>
        <dbReference type="ARBA" id="ARBA00022840"/>
    </source>
</evidence>
<sequence>MRLPVSRLRPGLALDLGSARTRAWVPGRGVILDVPTVTFSGIGAVYPVQRGTIIDTEGAARMLDRLLGRAFPRFVRPLIVLTTPVLGGPAHRSSAHAALAVLRPRAVLTVPGPRAVALAADGDRPGAALVVDVGAHLTEVALLVDGAVTDAYRTALGVTDLDGCATAAELGEAVAKMVKQVLRHDHTGLSLDAVRRGLLLAGGGALRPECVHAIAARLKASVQPVAAPHTAALRGAARLLESAHGHPSAAP</sequence>
<keyword evidence="3" id="KW-0547">Nucleotide-binding</keyword>